<dbReference type="GO" id="GO:0003700">
    <property type="term" value="F:DNA-binding transcription factor activity"/>
    <property type="evidence" value="ECO:0007669"/>
    <property type="project" value="InterPro"/>
</dbReference>
<dbReference type="GO" id="GO:0003677">
    <property type="term" value="F:DNA binding"/>
    <property type="evidence" value="ECO:0007669"/>
    <property type="project" value="UniProtKB-KW"/>
</dbReference>
<sequence>MHLIECLMRVIEAGSINRAAGELGLTQPALSRRIDMLEHDLGMPLLVRKPRGVALTPAGELLMEHARPLLRQAEILRDAMGQRVRSHVSIGLPFSLHHIVTVPFTVRELKASSPMSLRVYEGFVHHLHQWMSQGVIDVGVMEYRGVHDTDQHWGPVIREPLLLVGCQRDDLDLGGEVRPEQLERIRMILPGRPNIIRHALDDHLNRRGLRLTDVIDVETVPLCLSLAAEGLGHTVMPYSAFHKQYAAGRLHAVPIRNLYVSWAVYVHEARRHVDGVSRIANRLREFMVARVHDGQWQMAQAINT</sequence>
<dbReference type="InterPro" id="IPR005119">
    <property type="entry name" value="LysR_subst-bd"/>
</dbReference>
<dbReference type="Pfam" id="PF00126">
    <property type="entry name" value="HTH_1"/>
    <property type="match status" value="1"/>
</dbReference>
<name>A0A7Y9LN86_9BURK</name>
<evidence type="ECO:0000256" key="1">
    <source>
        <dbReference type="ARBA" id="ARBA00009437"/>
    </source>
</evidence>
<dbReference type="Gene3D" id="1.10.10.10">
    <property type="entry name" value="Winged helix-like DNA-binding domain superfamily/Winged helix DNA-binding domain"/>
    <property type="match status" value="1"/>
</dbReference>
<evidence type="ECO:0000259" key="6">
    <source>
        <dbReference type="PROSITE" id="PS50931"/>
    </source>
</evidence>
<dbReference type="SUPFAM" id="SSF46785">
    <property type="entry name" value="Winged helix' DNA-binding domain"/>
    <property type="match status" value="1"/>
</dbReference>
<organism evidence="7 8">
    <name type="scientific">Pigmentiphaga litoralis</name>
    <dbReference type="NCBI Taxonomy" id="516702"/>
    <lineage>
        <taxon>Bacteria</taxon>
        <taxon>Pseudomonadati</taxon>
        <taxon>Pseudomonadota</taxon>
        <taxon>Betaproteobacteria</taxon>
        <taxon>Burkholderiales</taxon>
        <taxon>Alcaligenaceae</taxon>
        <taxon>Pigmentiphaga</taxon>
    </lineage>
</organism>
<evidence type="ECO:0000256" key="2">
    <source>
        <dbReference type="ARBA" id="ARBA00023015"/>
    </source>
</evidence>
<dbReference type="PANTHER" id="PTHR30293:SF0">
    <property type="entry name" value="NITROGEN ASSIMILATION REGULATORY PROTEIN NAC"/>
    <property type="match status" value="1"/>
</dbReference>
<evidence type="ECO:0000256" key="5">
    <source>
        <dbReference type="ARBA" id="ARBA00023163"/>
    </source>
</evidence>
<dbReference type="Proteomes" id="UP000542125">
    <property type="component" value="Unassembled WGS sequence"/>
</dbReference>
<gene>
    <name evidence="7" type="ORF">FHW18_001742</name>
</gene>
<dbReference type="InterPro" id="IPR036388">
    <property type="entry name" value="WH-like_DNA-bd_sf"/>
</dbReference>
<dbReference type="SUPFAM" id="SSF53850">
    <property type="entry name" value="Periplasmic binding protein-like II"/>
    <property type="match status" value="1"/>
</dbReference>
<evidence type="ECO:0000313" key="8">
    <source>
        <dbReference type="Proteomes" id="UP000542125"/>
    </source>
</evidence>
<comment type="similarity">
    <text evidence="1">Belongs to the LysR transcriptional regulatory family.</text>
</comment>
<evidence type="ECO:0000256" key="3">
    <source>
        <dbReference type="ARBA" id="ARBA00023125"/>
    </source>
</evidence>
<dbReference type="RefSeq" id="WP_179585390.1">
    <property type="nucleotide sequence ID" value="NZ_JACBYR010000001.1"/>
</dbReference>
<dbReference type="PANTHER" id="PTHR30293">
    <property type="entry name" value="TRANSCRIPTIONAL REGULATORY PROTEIN NAC-RELATED"/>
    <property type="match status" value="1"/>
</dbReference>
<reference evidence="7 8" key="1">
    <citation type="submission" date="2020-07" db="EMBL/GenBank/DDBJ databases">
        <title>Genomic Encyclopedia of Type Strains, Phase IV (KMG-V): Genome sequencing to study the core and pangenomes of soil and plant-associated prokaryotes.</title>
        <authorList>
            <person name="Whitman W."/>
        </authorList>
    </citation>
    <scope>NUCLEOTIDE SEQUENCE [LARGE SCALE GENOMIC DNA]</scope>
    <source>
        <strain evidence="7 8">SAS40</strain>
    </source>
</reference>
<dbReference type="Gene3D" id="3.40.190.290">
    <property type="match status" value="1"/>
</dbReference>
<dbReference type="GO" id="GO:2000142">
    <property type="term" value="P:regulation of DNA-templated transcription initiation"/>
    <property type="evidence" value="ECO:0007669"/>
    <property type="project" value="TreeGrafter"/>
</dbReference>
<dbReference type="AlphaFoldDB" id="A0A7Y9LN86"/>
<keyword evidence="5" id="KW-0804">Transcription</keyword>
<dbReference type="InterPro" id="IPR000847">
    <property type="entry name" value="LysR_HTH_N"/>
</dbReference>
<evidence type="ECO:0000313" key="7">
    <source>
        <dbReference type="EMBL" id="NYE82471.1"/>
    </source>
</evidence>
<dbReference type="FunFam" id="1.10.10.10:FF:000001">
    <property type="entry name" value="LysR family transcriptional regulator"/>
    <property type="match status" value="1"/>
</dbReference>
<dbReference type="InterPro" id="IPR036390">
    <property type="entry name" value="WH_DNA-bd_sf"/>
</dbReference>
<feature type="domain" description="HTH lysR-type" evidence="6">
    <location>
        <begin position="1"/>
        <end position="56"/>
    </location>
</feature>
<keyword evidence="8" id="KW-1185">Reference proteome</keyword>
<keyword evidence="2" id="KW-0805">Transcription regulation</keyword>
<dbReference type="Pfam" id="PF03466">
    <property type="entry name" value="LysR_substrate"/>
    <property type="match status" value="1"/>
</dbReference>
<protein>
    <submittedName>
        <fullName evidence="7">LysR family nitrogen assimilation transcriptional regulator</fullName>
    </submittedName>
</protein>
<comment type="caution">
    <text evidence="7">The sequence shown here is derived from an EMBL/GenBank/DDBJ whole genome shotgun (WGS) entry which is preliminary data.</text>
</comment>
<keyword evidence="4" id="KW-0010">Activator</keyword>
<dbReference type="PROSITE" id="PS50931">
    <property type="entry name" value="HTH_LYSR"/>
    <property type="match status" value="1"/>
</dbReference>
<accession>A0A7Y9LN86</accession>
<keyword evidence="3" id="KW-0238">DNA-binding</keyword>
<dbReference type="PRINTS" id="PR00039">
    <property type="entry name" value="HTHLYSR"/>
</dbReference>
<proteinExistence type="inferred from homology"/>
<evidence type="ECO:0000256" key="4">
    <source>
        <dbReference type="ARBA" id="ARBA00023159"/>
    </source>
</evidence>
<dbReference type="EMBL" id="JACBYR010000001">
    <property type="protein sequence ID" value="NYE82471.1"/>
    <property type="molecule type" value="Genomic_DNA"/>
</dbReference>